<evidence type="ECO:0000313" key="5">
    <source>
        <dbReference type="Proteomes" id="UP000474175"/>
    </source>
</evidence>
<dbReference type="InterPro" id="IPR005532">
    <property type="entry name" value="SUMF_dom"/>
</dbReference>
<dbReference type="PROSITE" id="PS51257">
    <property type="entry name" value="PROKAR_LIPOPROTEIN"/>
    <property type="match status" value="1"/>
</dbReference>
<dbReference type="InterPro" id="IPR051043">
    <property type="entry name" value="Sulfatase_Mod_Factor_Kinase"/>
</dbReference>
<evidence type="ECO:0000313" key="4">
    <source>
        <dbReference type="EMBL" id="NDU98353.1"/>
    </source>
</evidence>
<protein>
    <submittedName>
        <fullName evidence="4">Formylglycine-generating enzyme family protein</fullName>
    </submittedName>
</protein>
<feature type="region of interest" description="Disordered" evidence="1">
    <location>
        <begin position="282"/>
        <end position="302"/>
    </location>
</feature>
<feature type="compositionally biased region" description="Polar residues" evidence="1">
    <location>
        <begin position="30"/>
        <end position="46"/>
    </location>
</feature>
<dbReference type="GO" id="GO:0120147">
    <property type="term" value="F:formylglycine-generating oxidase activity"/>
    <property type="evidence" value="ECO:0007669"/>
    <property type="project" value="TreeGrafter"/>
</dbReference>
<accession>A0A6L9LHG1</accession>
<proteinExistence type="predicted"/>
<feature type="domain" description="Sulfatase-modifying factor enzyme-like" evidence="3">
    <location>
        <begin position="53"/>
        <end position="345"/>
    </location>
</feature>
<gene>
    <name evidence="4" type="ORF">GK108_25940</name>
</gene>
<dbReference type="InterPro" id="IPR042095">
    <property type="entry name" value="SUMF_sf"/>
</dbReference>
<reference evidence="4 5" key="1">
    <citation type="submission" date="2020-02" db="EMBL/GenBank/DDBJ databases">
        <title>Draft genome sequence of two Spirosoma agri KCTC 52727 and Spirosoma terrae KCTC 52035.</title>
        <authorList>
            <person name="Rojas J."/>
            <person name="Ambika Manirajan B."/>
            <person name="Suarez C."/>
            <person name="Ratering S."/>
            <person name="Schnell S."/>
        </authorList>
    </citation>
    <scope>NUCLEOTIDE SEQUENCE [LARGE SCALE GENOMIC DNA]</scope>
    <source>
        <strain evidence="4 5">KCTC 52035</strain>
    </source>
</reference>
<dbReference type="Pfam" id="PF03781">
    <property type="entry name" value="FGE-sulfatase"/>
    <property type="match status" value="1"/>
</dbReference>
<sequence>MYSAYIRKPTLSIWLICSLFACHTADKTDQSQANEDAPSTQPTTQFKPGEKRDGMVWVPGGTFEMGSDEFSDTRPVHPVSINGFWMDEHEVTNAQFAAFVKATGYKTVAEQPLDPANYPDVPADQLVPGSAVFTPPPAEVSLTNPLVWWKYIPGASWQHPNGPTSSIKGRENEPVVHVSYDDAVAYAKWAGKRLPTEAEWEFAARGGATNQTYYWGNDLKPNGKWVANIHQGHFPDKNTQEDGYAGTAPVKSYPANPFGLYDMEGNVWEWCQDFYRPDYYSHSSKSNPQGPDDSYDPDEPGAVKRVQRGGSFLCSDQYCIRYKAGSRGKGEVSSGSNNLGFRCVK</sequence>
<feature type="region of interest" description="Disordered" evidence="1">
    <location>
        <begin position="30"/>
        <end position="53"/>
    </location>
</feature>
<dbReference type="SUPFAM" id="SSF56436">
    <property type="entry name" value="C-type lectin-like"/>
    <property type="match status" value="1"/>
</dbReference>
<dbReference type="PANTHER" id="PTHR23150">
    <property type="entry name" value="SULFATASE MODIFYING FACTOR 1, 2"/>
    <property type="match status" value="1"/>
</dbReference>
<evidence type="ECO:0000256" key="1">
    <source>
        <dbReference type="SAM" id="MobiDB-lite"/>
    </source>
</evidence>
<dbReference type="EMBL" id="JAAFZH010000016">
    <property type="protein sequence ID" value="NDU98353.1"/>
    <property type="molecule type" value="Genomic_DNA"/>
</dbReference>
<dbReference type="PANTHER" id="PTHR23150:SF19">
    <property type="entry name" value="FORMYLGLYCINE-GENERATING ENZYME"/>
    <property type="match status" value="1"/>
</dbReference>
<organism evidence="4 5">
    <name type="scientific">Spirosoma terrae</name>
    <dbReference type="NCBI Taxonomy" id="1968276"/>
    <lineage>
        <taxon>Bacteria</taxon>
        <taxon>Pseudomonadati</taxon>
        <taxon>Bacteroidota</taxon>
        <taxon>Cytophagia</taxon>
        <taxon>Cytophagales</taxon>
        <taxon>Cytophagaceae</taxon>
        <taxon>Spirosoma</taxon>
    </lineage>
</organism>
<evidence type="ECO:0000256" key="2">
    <source>
        <dbReference type="SAM" id="SignalP"/>
    </source>
</evidence>
<feature type="signal peptide" evidence="2">
    <location>
        <begin position="1"/>
        <end position="21"/>
    </location>
</feature>
<dbReference type="Proteomes" id="UP000474175">
    <property type="component" value="Unassembled WGS sequence"/>
</dbReference>
<keyword evidence="2" id="KW-0732">Signal</keyword>
<evidence type="ECO:0000259" key="3">
    <source>
        <dbReference type="Pfam" id="PF03781"/>
    </source>
</evidence>
<name>A0A6L9LHG1_9BACT</name>
<dbReference type="Gene3D" id="3.90.1580.10">
    <property type="entry name" value="paralog of FGE (formylglycine-generating enzyme)"/>
    <property type="match status" value="1"/>
</dbReference>
<feature type="chain" id="PRO_5026803021" evidence="2">
    <location>
        <begin position="22"/>
        <end position="345"/>
    </location>
</feature>
<dbReference type="AlphaFoldDB" id="A0A6L9LHG1"/>
<keyword evidence="5" id="KW-1185">Reference proteome</keyword>
<comment type="caution">
    <text evidence="4">The sequence shown here is derived from an EMBL/GenBank/DDBJ whole genome shotgun (WGS) entry which is preliminary data.</text>
</comment>
<dbReference type="InterPro" id="IPR016187">
    <property type="entry name" value="CTDL_fold"/>
</dbReference>